<keyword evidence="1" id="KW-1133">Transmembrane helix</keyword>
<keyword evidence="1" id="KW-0812">Transmembrane</keyword>
<evidence type="ECO:0000313" key="2">
    <source>
        <dbReference type="Proteomes" id="UP000887563"/>
    </source>
</evidence>
<name>A0A914M4H9_MELIC</name>
<protein>
    <submittedName>
        <fullName evidence="3">Uncharacterized protein</fullName>
    </submittedName>
</protein>
<feature type="transmembrane region" description="Helical" evidence="1">
    <location>
        <begin position="53"/>
        <end position="69"/>
    </location>
</feature>
<reference evidence="3" key="1">
    <citation type="submission" date="2022-11" db="UniProtKB">
        <authorList>
            <consortium name="WormBaseParasite"/>
        </authorList>
    </citation>
    <scope>IDENTIFICATION</scope>
</reference>
<evidence type="ECO:0000256" key="1">
    <source>
        <dbReference type="SAM" id="Phobius"/>
    </source>
</evidence>
<evidence type="ECO:0000313" key="3">
    <source>
        <dbReference type="WBParaSite" id="Minc3s00989g19617"/>
    </source>
</evidence>
<sequence>MSFAADHSPNIQSDCFHRFKTRDHLRVRVSVLLLLLLPSLDCLRALTTIPLDHASLSAAFLAVVILLAVRHRC</sequence>
<dbReference type="AlphaFoldDB" id="A0A914M4H9"/>
<proteinExistence type="predicted"/>
<keyword evidence="2" id="KW-1185">Reference proteome</keyword>
<keyword evidence="1" id="KW-0472">Membrane</keyword>
<dbReference type="WBParaSite" id="Minc3s00989g19617">
    <property type="protein sequence ID" value="Minc3s00989g19617"/>
    <property type="gene ID" value="Minc3s00989g19617"/>
</dbReference>
<organism evidence="2 3">
    <name type="scientific">Meloidogyne incognita</name>
    <name type="common">Southern root-knot nematode worm</name>
    <name type="synonym">Oxyuris incognita</name>
    <dbReference type="NCBI Taxonomy" id="6306"/>
    <lineage>
        <taxon>Eukaryota</taxon>
        <taxon>Metazoa</taxon>
        <taxon>Ecdysozoa</taxon>
        <taxon>Nematoda</taxon>
        <taxon>Chromadorea</taxon>
        <taxon>Rhabditida</taxon>
        <taxon>Tylenchina</taxon>
        <taxon>Tylenchomorpha</taxon>
        <taxon>Tylenchoidea</taxon>
        <taxon>Meloidogynidae</taxon>
        <taxon>Meloidogyninae</taxon>
        <taxon>Meloidogyne</taxon>
        <taxon>Meloidogyne incognita group</taxon>
    </lineage>
</organism>
<accession>A0A914M4H9</accession>
<dbReference type="Proteomes" id="UP000887563">
    <property type="component" value="Unplaced"/>
</dbReference>